<dbReference type="RefSeq" id="WP_121211521.1">
    <property type="nucleotide sequence ID" value="NZ_RBIM01000005.1"/>
</dbReference>
<dbReference type="AlphaFoldDB" id="A0A495D595"/>
<organism evidence="3 4">
    <name type="scientific">Maricaulis maris</name>
    <dbReference type="NCBI Taxonomy" id="74318"/>
    <lineage>
        <taxon>Bacteria</taxon>
        <taxon>Pseudomonadati</taxon>
        <taxon>Pseudomonadota</taxon>
        <taxon>Alphaproteobacteria</taxon>
        <taxon>Maricaulales</taxon>
        <taxon>Maricaulaceae</taxon>
        <taxon>Maricaulis</taxon>
    </lineage>
</organism>
<feature type="compositionally biased region" description="Acidic residues" evidence="1">
    <location>
        <begin position="88"/>
        <end position="114"/>
    </location>
</feature>
<feature type="chain" id="PRO_5019728660" description="LVIVD repeat-containing protein" evidence="2">
    <location>
        <begin position="25"/>
        <end position="633"/>
    </location>
</feature>
<feature type="signal peptide" evidence="2">
    <location>
        <begin position="1"/>
        <end position="24"/>
    </location>
</feature>
<gene>
    <name evidence="3" type="ORF">C7435_2219</name>
</gene>
<comment type="caution">
    <text evidence="3">The sequence shown here is derived from an EMBL/GenBank/DDBJ whole genome shotgun (WGS) entry which is preliminary data.</text>
</comment>
<evidence type="ECO:0000256" key="2">
    <source>
        <dbReference type="SAM" id="SignalP"/>
    </source>
</evidence>
<keyword evidence="2" id="KW-0732">Signal</keyword>
<accession>A0A495D595</accession>
<evidence type="ECO:0000313" key="3">
    <source>
        <dbReference type="EMBL" id="RKQ95972.1"/>
    </source>
</evidence>
<reference evidence="3 4" key="1">
    <citation type="submission" date="2018-10" db="EMBL/GenBank/DDBJ databases">
        <title>Genomic Encyclopedia of Type Strains, Phase IV (KMG-IV): sequencing the most valuable type-strain genomes for metagenomic binning, comparative biology and taxonomic classification.</title>
        <authorList>
            <person name="Goeker M."/>
        </authorList>
    </citation>
    <scope>NUCLEOTIDE SEQUENCE [LARGE SCALE GENOMIC DNA]</scope>
    <source>
        <strain evidence="3 4">DSM 4734</strain>
    </source>
</reference>
<dbReference type="Proteomes" id="UP000273675">
    <property type="component" value="Unassembled WGS sequence"/>
</dbReference>
<evidence type="ECO:0000256" key="1">
    <source>
        <dbReference type="SAM" id="MobiDB-lite"/>
    </source>
</evidence>
<protein>
    <recommendedName>
        <fullName evidence="5">LVIVD repeat-containing protein</fullName>
    </recommendedName>
</protein>
<evidence type="ECO:0000313" key="4">
    <source>
        <dbReference type="Proteomes" id="UP000273675"/>
    </source>
</evidence>
<dbReference type="OrthoDB" id="517560at2"/>
<dbReference type="PROSITE" id="PS51257">
    <property type="entry name" value="PROKAR_LIPOPROTEIN"/>
    <property type="match status" value="1"/>
</dbReference>
<evidence type="ECO:0008006" key="5">
    <source>
        <dbReference type="Google" id="ProtNLM"/>
    </source>
</evidence>
<proteinExistence type="predicted"/>
<sequence length="633" mass="66553">MTPNFRSMVSLAALGAALAACSPAAEEVASGPPSRADLAPGLFDAGSVIWNLERTASVPPPDGFFDRDTAMIALSIPADEAGAAIEDEAPDGADEGADEDTHEDANEDTDDDEGTGPGLLSFANSDLAFTGDRVIVGGFHGFNVYDAANPDDPQHILSVVCPGGQGDVSVHGSLVFFSTEQNRGRLDCGNDGVDDESSPERFLGVRIFDISDLSAPRQVAAVQTCRGSHTHTFVPHPSDDRTAYIYVQGTSSVRPDSELAGCSGGEPDENPETALYSIDVIEVPLDAPEQAAIVSRPRIFTDYETGEIAGLWAGGEMEEGAQTAASTVACHDITVYPEMGLAGGACGGNGILLDISDPVNPRRISDLADPNMAYWHSATFSNDASKVLFTDEWGGGLGARCQADDPAEWGADLIADIVDGELQRRGFFKIPGEQSAIENCVAHNGNIIPVPGRDIMVQGWYSGGLSIIDFTDSDNPFEIAFFDQGPLGPDALRVGGYWAAYWHNGRIWAPELVRGMDVFRLQPSEFLTANEIAAAELIHFDEANTQTQLHVTWPDQPVVALALLDQIGRTDVLDGGVLAAIGETVEAWSAGEAHAETLAAAGASLTAAAAQPGLSSADADRLSTLGGILSRVN</sequence>
<dbReference type="EMBL" id="RBIM01000005">
    <property type="protein sequence ID" value="RKQ95972.1"/>
    <property type="molecule type" value="Genomic_DNA"/>
</dbReference>
<name>A0A495D595_9PROT</name>
<feature type="region of interest" description="Disordered" evidence="1">
    <location>
        <begin position="88"/>
        <end position="120"/>
    </location>
</feature>